<keyword evidence="4" id="KW-1185">Reference proteome</keyword>
<feature type="domain" description="Histone deacetylase" evidence="2">
    <location>
        <begin position="43"/>
        <end position="332"/>
    </location>
</feature>
<dbReference type="RefSeq" id="WP_111321501.1">
    <property type="nucleotide sequence ID" value="NZ_BIFX01000001.1"/>
</dbReference>
<evidence type="ECO:0000313" key="3">
    <source>
        <dbReference type="EMBL" id="PZW32039.1"/>
    </source>
</evidence>
<reference evidence="3 4" key="1">
    <citation type="submission" date="2018-06" db="EMBL/GenBank/DDBJ databases">
        <title>Genomic Encyclopedia of Archaeal and Bacterial Type Strains, Phase II (KMG-II): from individual species to whole genera.</title>
        <authorList>
            <person name="Goeker M."/>
        </authorList>
    </citation>
    <scope>NUCLEOTIDE SEQUENCE [LARGE SCALE GENOMIC DNA]</scope>
    <source>
        <strain evidence="3 4">ATCC BAA-1881</strain>
    </source>
</reference>
<dbReference type="PRINTS" id="PR01270">
    <property type="entry name" value="HDASUPER"/>
</dbReference>
<comment type="similarity">
    <text evidence="1">Belongs to the histone deacetylase family.</text>
</comment>
<dbReference type="GO" id="GO:0004407">
    <property type="term" value="F:histone deacetylase activity"/>
    <property type="evidence" value="ECO:0007669"/>
    <property type="project" value="TreeGrafter"/>
</dbReference>
<dbReference type="Pfam" id="PF00850">
    <property type="entry name" value="Hist_deacetyl"/>
    <property type="match status" value="1"/>
</dbReference>
<dbReference type="AlphaFoldDB" id="A0A326UCM8"/>
<dbReference type="OrthoDB" id="9808367at2"/>
<dbReference type="InterPro" id="IPR037138">
    <property type="entry name" value="His_deacetylse_dom_sf"/>
</dbReference>
<dbReference type="CDD" id="cd09996">
    <property type="entry name" value="HDAC_classII_1"/>
    <property type="match status" value="1"/>
</dbReference>
<proteinExistence type="inferred from homology"/>
<dbReference type="SUPFAM" id="SSF52768">
    <property type="entry name" value="Arginase/deacetylase"/>
    <property type="match status" value="1"/>
</dbReference>
<dbReference type="InterPro" id="IPR023696">
    <property type="entry name" value="Ureohydrolase_dom_sf"/>
</dbReference>
<dbReference type="PANTHER" id="PTHR10625">
    <property type="entry name" value="HISTONE DEACETYLASE HDAC1-RELATED"/>
    <property type="match status" value="1"/>
</dbReference>
<organism evidence="3 4">
    <name type="scientific">Thermosporothrix hazakensis</name>
    <dbReference type="NCBI Taxonomy" id="644383"/>
    <lineage>
        <taxon>Bacteria</taxon>
        <taxon>Bacillati</taxon>
        <taxon>Chloroflexota</taxon>
        <taxon>Ktedonobacteria</taxon>
        <taxon>Ktedonobacterales</taxon>
        <taxon>Thermosporotrichaceae</taxon>
        <taxon>Thermosporothrix</taxon>
    </lineage>
</organism>
<dbReference type="Proteomes" id="UP000248806">
    <property type="component" value="Unassembled WGS sequence"/>
</dbReference>
<dbReference type="PANTHER" id="PTHR10625:SF31">
    <property type="entry name" value="HISTONE DEACETYLASE DOMAIN-CONTAINING PROTEIN"/>
    <property type="match status" value="1"/>
</dbReference>
<dbReference type="GO" id="GO:0040029">
    <property type="term" value="P:epigenetic regulation of gene expression"/>
    <property type="evidence" value="ECO:0007669"/>
    <property type="project" value="TreeGrafter"/>
</dbReference>
<dbReference type="EMBL" id="QKUF01000005">
    <property type="protein sequence ID" value="PZW32039.1"/>
    <property type="molecule type" value="Genomic_DNA"/>
</dbReference>
<evidence type="ECO:0000313" key="4">
    <source>
        <dbReference type="Proteomes" id="UP000248806"/>
    </source>
</evidence>
<comment type="caution">
    <text evidence="3">The sequence shown here is derived from an EMBL/GenBank/DDBJ whole genome shotgun (WGS) entry which is preliminary data.</text>
</comment>
<accession>A0A326UCM8</accession>
<dbReference type="Gene3D" id="3.40.800.20">
    <property type="entry name" value="Histone deacetylase domain"/>
    <property type="match status" value="1"/>
</dbReference>
<sequence>MQKFRTGFLFDTHFLAHDSGVETTVRLRDRTFELAPEPHPSDVTITRRTHEFLVKSGLASMMLPLQARAASEDEVALFHTRDYIEGIKAYAAGGPSQGAWGYVDEDTVIKPTSLEAAFYAVGGALNAVDAVMAGTVRNCYALLRPPCHHATRNQGLGYCIFNNTALAALYARRRYGLERVMIVDWDAHHGNGTQDAFYDDPNVLFVSLHQQNWYPKDSGNLEEIGQGAGAGLTVNIPLPPGTGDKGYQMAFEQLVVPIGRQFRPQLILITAGQDPSWLDPLTQLMMTMNGFRQISRQMVQLAEEVCDGRLVMLQAGGYSAPYVPFCTAAAVEPLIGVDLGIVDLYDGADELETSATILLKETQEALTRAREWHSQWWKL</sequence>
<gene>
    <name evidence="3" type="ORF">EI42_02065</name>
</gene>
<dbReference type="GO" id="GO:0005737">
    <property type="term" value="C:cytoplasm"/>
    <property type="evidence" value="ECO:0007669"/>
    <property type="project" value="TreeGrafter"/>
</dbReference>
<name>A0A326UCM8_THEHA</name>
<evidence type="ECO:0000256" key="1">
    <source>
        <dbReference type="ARBA" id="ARBA00005947"/>
    </source>
</evidence>
<evidence type="ECO:0000259" key="2">
    <source>
        <dbReference type="Pfam" id="PF00850"/>
    </source>
</evidence>
<dbReference type="InterPro" id="IPR000286">
    <property type="entry name" value="HDACs"/>
</dbReference>
<dbReference type="InterPro" id="IPR023801">
    <property type="entry name" value="His_deacetylse_dom"/>
</dbReference>
<protein>
    <submittedName>
        <fullName evidence="3">Acetoin utilization deacetylase AcuC-like enzyme</fullName>
    </submittedName>
</protein>